<dbReference type="PRINTS" id="PR00786">
    <property type="entry name" value="NEPRILYSIN"/>
</dbReference>
<dbReference type="GO" id="GO:0005886">
    <property type="term" value="C:plasma membrane"/>
    <property type="evidence" value="ECO:0007669"/>
    <property type="project" value="UniProtKB-SubCell"/>
</dbReference>
<keyword evidence="6" id="KW-0378">Hydrolase</keyword>
<name>A0A9N9XHP7_PHYSR</name>
<keyword evidence="9" id="KW-0732">Signal</keyword>
<gene>
    <name evidence="12" type="ORF">PHYEVI_LOCUS776</name>
</gene>
<dbReference type="Pfam" id="PF01431">
    <property type="entry name" value="Peptidase_M13"/>
    <property type="match status" value="1"/>
</dbReference>
<dbReference type="Gene3D" id="3.40.390.10">
    <property type="entry name" value="Collagenase (Catalytic Domain)"/>
    <property type="match status" value="1"/>
</dbReference>
<evidence type="ECO:0000259" key="11">
    <source>
        <dbReference type="Pfam" id="PF05649"/>
    </source>
</evidence>
<dbReference type="InterPro" id="IPR042089">
    <property type="entry name" value="Peptidase_M13_dom_2"/>
</dbReference>
<dbReference type="GO" id="GO:0016485">
    <property type="term" value="P:protein processing"/>
    <property type="evidence" value="ECO:0007669"/>
    <property type="project" value="TreeGrafter"/>
</dbReference>
<protein>
    <submittedName>
        <fullName evidence="12">Uncharacterized protein</fullName>
    </submittedName>
</protein>
<evidence type="ECO:0000256" key="8">
    <source>
        <dbReference type="ARBA" id="ARBA00023049"/>
    </source>
</evidence>
<keyword evidence="5" id="KW-0479">Metal-binding</keyword>
<feature type="signal peptide" evidence="9">
    <location>
        <begin position="1"/>
        <end position="20"/>
    </location>
</feature>
<dbReference type="InterPro" id="IPR018497">
    <property type="entry name" value="Peptidase_M13_C"/>
</dbReference>
<evidence type="ECO:0000256" key="4">
    <source>
        <dbReference type="ARBA" id="ARBA00022670"/>
    </source>
</evidence>
<keyword evidence="8" id="KW-0482">Metalloprotease</keyword>
<evidence type="ECO:0000256" key="3">
    <source>
        <dbReference type="ARBA" id="ARBA00007357"/>
    </source>
</evidence>
<dbReference type="PANTHER" id="PTHR11733:SF167">
    <property type="entry name" value="FI17812P1-RELATED"/>
    <property type="match status" value="1"/>
</dbReference>
<dbReference type="InterPro" id="IPR024079">
    <property type="entry name" value="MetalloPept_cat_dom_sf"/>
</dbReference>
<dbReference type="Pfam" id="PF05649">
    <property type="entry name" value="Peptidase_M13_N"/>
    <property type="match status" value="1"/>
</dbReference>
<sequence>MKLLLVKLFILTFIGRNVQGGNDYIFPEQKYMNTSIDPCDDFYEYCCGNFKNIYPLNNDTSTVDQFTLLEEEIDEITYNILSQPDAKDDPLALKKSKSAFKACEDTEYLNKVINPEMTIVEAEGGFPLVQVHLEKMMVKYDFRDVGTATSKYGIPMLFDVLAYTDLDDATKNLLFISPLTSVDLTPKDVSSINPHQRHSYHQFIEKAFQQVAENAEDFKPKRNAKTPRLRPFDIFLRNMAIKLRNATQSILSNDQVFENLAEVVAFTRGVFKGGIVGNITIEDFKNTTLTLNELNKWTKEQFNNTVDWDWIEFLQNLFANSGKTITGDTEVMTYKSFAQFLYGIVNLMKQTEDHVVKSYVMMRLFTHLSPDGDSLSRGYMDDYFRSMNFTILPRWKYCTRKIIDAVGTAGLSFAVAYEYQLRHYNVNNLRKILELIEALHKAFKKIIEQTTWMDDESKSKALLKFDNMITVLAHPDISADRKALDKFYENLRICKWDNYGNSFRIQAFKNAYQISQIAKRDRAFWDKSPFEVNAYYNRPNNKMTLPISMLNPVFFGNANSILDYARIGAIIGHEMTHGFDKDGMMYGPEGTLSQWWTEKTAAAFANKTKCFIDEYNGFYVPEINENVNGTNTLNENLADNGGLREAYSALKQFLKKYKDFDEHPDFTPDQLFFIGFGTVWCNNPSRSFLENKKFDDHSPSKFRVNGVVSNMDEFSEAFRCPVDSKMNPKNKCILW</sequence>
<dbReference type="OrthoDB" id="6475849at2759"/>
<dbReference type="PROSITE" id="PS51885">
    <property type="entry name" value="NEPRILYSIN"/>
    <property type="match status" value="1"/>
</dbReference>
<evidence type="ECO:0000256" key="5">
    <source>
        <dbReference type="ARBA" id="ARBA00022723"/>
    </source>
</evidence>
<dbReference type="InterPro" id="IPR000718">
    <property type="entry name" value="Peptidase_M13"/>
</dbReference>
<evidence type="ECO:0000313" key="13">
    <source>
        <dbReference type="Proteomes" id="UP001153712"/>
    </source>
</evidence>
<evidence type="ECO:0000256" key="9">
    <source>
        <dbReference type="SAM" id="SignalP"/>
    </source>
</evidence>
<dbReference type="AlphaFoldDB" id="A0A9N9XHP7"/>
<comment type="similarity">
    <text evidence="3">Belongs to the peptidase M13 family.</text>
</comment>
<feature type="domain" description="Peptidase M13 C-terminal" evidence="10">
    <location>
        <begin position="533"/>
        <end position="732"/>
    </location>
</feature>
<dbReference type="Proteomes" id="UP001153712">
    <property type="component" value="Chromosome 1"/>
</dbReference>
<dbReference type="InterPro" id="IPR008753">
    <property type="entry name" value="Peptidase_M13_N"/>
</dbReference>
<evidence type="ECO:0000259" key="10">
    <source>
        <dbReference type="Pfam" id="PF01431"/>
    </source>
</evidence>
<reference evidence="12" key="1">
    <citation type="submission" date="2022-01" db="EMBL/GenBank/DDBJ databases">
        <authorList>
            <person name="King R."/>
        </authorList>
    </citation>
    <scope>NUCLEOTIDE SEQUENCE</scope>
</reference>
<comment type="cofactor">
    <cofactor evidence="1">
        <name>Zn(2+)</name>
        <dbReference type="ChEBI" id="CHEBI:29105"/>
    </cofactor>
</comment>
<evidence type="ECO:0000256" key="7">
    <source>
        <dbReference type="ARBA" id="ARBA00022833"/>
    </source>
</evidence>
<dbReference type="PANTHER" id="PTHR11733">
    <property type="entry name" value="ZINC METALLOPROTEASE FAMILY M13 NEPRILYSIN-RELATED"/>
    <property type="match status" value="1"/>
</dbReference>
<evidence type="ECO:0000256" key="1">
    <source>
        <dbReference type="ARBA" id="ARBA00001947"/>
    </source>
</evidence>
<dbReference type="Gene3D" id="1.10.1380.10">
    <property type="entry name" value="Neutral endopeptidase , domain2"/>
    <property type="match status" value="1"/>
</dbReference>
<evidence type="ECO:0000313" key="12">
    <source>
        <dbReference type="EMBL" id="CAG9854313.1"/>
    </source>
</evidence>
<dbReference type="CDD" id="cd08662">
    <property type="entry name" value="M13"/>
    <property type="match status" value="1"/>
</dbReference>
<dbReference type="SUPFAM" id="SSF55486">
    <property type="entry name" value="Metalloproteases ('zincins'), catalytic domain"/>
    <property type="match status" value="1"/>
</dbReference>
<evidence type="ECO:0000256" key="6">
    <source>
        <dbReference type="ARBA" id="ARBA00022801"/>
    </source>
</evidence>
<keyword evidence="13" id="KW-1185">Reference proteome</keyword>
<keyword evidence="4" id="KW-0645">Protease</keyword>
<dbReference type="GO" id="GO:0004222">
    <property type="term" value="F:metalloendopeptidase activity"/>
    <property type="evidence" value="ECO:0007669"/>
    <property type="project" value="InterPro"/>
</dbReference>
<evidence type="ECO:0000256" key="2">
    <source>
        <dbReference type="ARBA" id="ARBA00004401"/>
    </source>
</evidence>
<dbReference type="GO" id="GO:0046872">
    <property type="term" value="F:metal ion binding"/>
    <property type="evidence" value="ECO:0007669"/>
    <property type="project" value="UniProtKB-KW"/>
</dbReference>
<organism evidence="12 13">
    <name type="scientific">Phyllotreta striolata</name>
    <name type="common">Striped flea beetle</name>
    <name type="synonym">Crioceris striolata</name>
    <dbReference type="NCBI Taxonomy" id="444603"/>
    <lineage>
        <taxon>Eukaryota</taxon>
        <taxon>Metazoa</taxon>
        <taxon>Ecdysozoa</taxon>
        <taxon>Arthropoda</taxon>
        <taxon>Hexapoda</taxon>
        <taxon>Insecta</taxon>
        <taxon>Pterygota</taxon>
        <taxon>Neoptera</taxon>
        <taxon>Endopterygota</taxon>
        <taxon>Coleoptera</taxon>
        <taxon>Polyphaga</taxon>
        <taxon>Cucujiformia</taxon>
        <taxon>Chrysomeloidea</taxon>
        <taxon>Chrysomelidae</taxon>
        <taxon>Galerucinae</taxon>
        <taxon>Alticini</taxon>
        <taxon>Phyllotreta</taxon>
    </lineage>
</organism>
<dbReference type="EMBL" id="OU900094">
    <property type="protein sequence ID" value="CAG9854313.1"/>
    <property type="molecule type" value="Genomic_DNA"/>
</dbReference>
<feature type="domain" description="Peptidase M13 N-terminal" evidence="11">
    <location>
        <begin position="38"/>
        <end position="472"/>
    </location>
</feature>
<proteinExistence type="inferred from homology"/>
<comment type="subcellular location">
    <subcellularLocation>
        <location evidence="2">Cell membrane</location>
        <topology evidence="2">Single-pass type II membrane protein</topology>
    </subcellularLocation>
</comment>
<keyword evidence="7" id="KW-0862">Zinc</keyword>
<feature type="chain" id="PRO_5040290263" evidence="9">
    <location>
        <begin position="21"/>
        <end position="735"/>
    </location>
</feature>
<accession>A0A9N9XHP7</accession>